<evidence type="ECO:0000313" key="3">
    <source>
        <dbReference type="Proteomes" id="UP000606499"/>
    </source>
</evidence>
<name>A0A923LV12_9FIRM</name>
<protein>
    <submittedName>
        <fullName evidence="2">Helix-turn-helix transcriptional regulator</fullName>
    </submittedName>
</protein>
<dbReference type="SMART" id="SM00530">
    <property type="entry name" value="HTH_XRE"/>
    <property type="match status" value="1"/>
</dbReference>
<proteinExistence type="predicted"/>
<dbReference type="SUPFAM" id="SSF47413">
    <property type="entry name" value="lambda repressor-like DNA-binding domains"/>
    <property type="match status" value="1"/>
</dbReference>
<dbReference type="RefSeq" id="WP_054326910.1">
    <property type="nucleotide sequence ID" value="NZ_JACOPL010000008.1"/>
</dbReference>
<dbReference type="AlphaFoldDB" id="A0A923LV12"/>
<evidence type="ECO:0000313" key="2">
    <source>
        <dbReference type="EMBL" id="MBC5725664.1"/>
    </source>
</evidence>
<dbReference type="InterPro" id="IPR001387">
    <property type="entry name" value="Cro/C1-type_HTH"/>
</dbReference>
<dbReference type="CDD" id="cd00093">
    <property type="entry name" value="HTH_XRE"/>
    <property type="match status" value="1"/>
</dbReference>
<dbReference type="PROSITE" id="PS50943">
    <property type="entry name" value="HTH_CROC1"/>
    <property type="match status" value="1"/>
</dbReference>
<dbReference type="Pfam" id="PF01381">
    <property type="entry name" value="HTH_3"/>
    <property type="match status" value="1"/>
</dbReference>
<dbReference type="Gene3D" id="1.10.260.40">
    <property type="entry name" value="lambda repressor-like DNA-binding domains"/>
    <property type="match status" value="1"/>
</dbReference>
<organism evidence="2 3">
    <name type="scientific">Agathobaculum faecis</name>
    <dbReference type="NCBI Taxonomy" id="2763013"/>
    <lineage>
        <taxon>Bacteria</taxon>
        <taxon>Bacillati</taxon>
        <taxon>Bacillota</taxon>
        <taxon>Clostridia</taxon>
        <taxon>Eubacteriales</taxon>
        <taxon>Butyricicoccaceae</taxon>
        <taxon>Agathobaculum</taxon>
    </lineage>
</organism>
<dbReference type="EMBL" id="JACOPL010000008">
    <property type="protein sequence ID" value="MBC5725664.1"/>
    <property type="molecule type" value="Genomic_DNA"/>
</dbReference>
<dbReference type="GO" id="GO:0003677">
    <property type="term" value="F:DNA binding"/>
    <property type="evidence" value="ECO:0007669"/>
    <property type="project" value="InterPro"/>
</dbReference>
<evidence type="ECO:0000259" key="1">
    <source>
        <dbReference type="PROSITE" id="PS50943"/>
    </source>
</evidence>
<dbReference type="InterPro" id="IPR010982">
    <property type="entry name" value="Lambda_DNA-bd_dom_sf"/>
</dbReference>
<accession>A0A923LV12</accession>
<feature type="domain" description="HTH cro/C1-type" evidence="1">
    <location>
        <begin position="7"/>
        <end position="61"/>
    </location>
</feature>
<dbReference type="Proteomes" id="UP000606499">
    <property type="component" value="Unassembled WGS sequence"/>
</dbReference>
<sequence length="66" mass="7667">MDYLDRFRKRRKEIGLRQTDVSAALGLGRSTYSMYETRKNKMDVETFAAICRLLCITPDEALGFDE</sequence>
<reference evidence="2" key="1">
    <citation type="submission" date="2020-08" db="EMBL/GenBank/DDBJ databases">
        <title>Genome public.</title>
        <authorList>
            <person name="Liu C."/>
            <person name="Sun Q."/>
        </authorList>
    </citation>
    <scope>NUCLEOTIDE SEQUENCE</scope>
    <source>
        <strain evidence="2">NSJ-28</strain>
    </source>
</reference>
<gene>
    <name evidence="2" type="ORF">H8S45_09380</name>
</gene>
<comment type="caution">
    <text evidence="2">The sequence shown here is derived from an EMBL/GenBank/DDBJ whole genome shotgun (WGS) entry which is preliminary data.</text>
</comment>
<keyword evidence="3" id="KW-1185">Reference proteome</keyword>